<feature type="transmembrane region" description="Helical" evidence="7">
    <location>
        <begin position="120"/>
        <end position="138"/>
    </location>
</feature>
<feature type="transmembrane region" description="Helical" evidence="7">
    <location>
        <begin position="12"/>
        <end position="34"/>
    </location>
</feature>
<dbReference type="GO" id="GO:0005886">
    <property type="term" value="C:plasma membrane"/>
    <property type="evidence" value="ECO:0007669"/>
    <property type="project" value="UniProtKB-SubCell"/>
</dbReference>
<evidence type="ECO:0000256" key="3">
    <source>
        <dbReference type="ARBA" id="ARBA00022475"/>
    </source>
</evidence>
<dbReference type="Proteomes" id="UP000253490">
    <property type="component" value="Unassembled WGS sequence"/>
</dbReference>
<dbReference type="Pfam" id="PF02417">
    <property type="entry name" value="Chromate_transp"/>
    <property type="match status" value="1"/>
</dbReference>
<evidence type="ECO:0000256" key="5">
    <source>
        <dbReference type="ARBA" id="ARBA00022989"/>
    </source>
</evidence>
<sequence>MVDRIKNHPLWNLFKEIFLISALTFGGGYVIVPLMHRKFVDELKWINEEEMIDILAMSQTSPGVFTVNASIMVGYNLFGLKGSIVAVTAAVLPPLVTVALISTFYTLFSDNIIVRNGLKGAQAVVGAIMINVLINYSGKILRDKYWLPILIMILAFVLDFMLNINTVLIIFLCGVLGTVIQMILLSKKMGGSTKK</sequence>
<comment type="similarity">
    <text evidence="2">Belongs to the chromate ion transporter (CHR) (TC 2.A.51) family.</text>
</comment>
<feature type="transmembrane region" description="Helical" evidence="7">
    <location>
        <begin position="145"/>
        <end position="162"/>
    </location>
</feature>
<keyword evidence="9" id="KW-1185">Reference proteome</keyword>
<protein>
    <submittedName>
        <fullName evidence="8">Chromate transporter</fullName>
    </submittedName>
</protein>
<evidence type="ECO:0000256" key="2">
    <source>
        <dbReference type="ARBA" id="ARBA00005262"/>
    </source>
</evidence>
<dbReference type="RefSeq" id="WP_113920578.1">
    <property type="nucleotide sequence ID" value="NZ_QNRX01000008.1"/>
</dbReference>
<gene>
    <name evidence="8" type="ORF">DES36_10844</name>
</gene>
<proteinExistence type="inferred from homology"/>
<reference evidence="8 9" key="1">
    <citation type="submission" date="2018-06" db="EMBL/GenBank/DDBJ databases">
        <title>Genomic Encyclopedia of Type Strains, Phase IV (KMG-IV): sequencing the most valuable type-strain genomes for metagenomic binning, comparative biology and taxonomic classification.</title>
        <authorList>
            <person name="Goeker M."/>
        </authorList>
    </citation>
    <scope>NUCLEOTIDE SEQUENCE [LARGE SCALE GENOMIC DNA]</scope>
    <source>
        <strain evidence="8 9">DSM 22112</strain>
    </source>
</reference>
<name>A0A366I9G4_9FIRM</name>
<keyword evidence="4 7" id="KW-0812">Transmembrane</keyword>
<keyword evidence="3" id="KW-1003">Cell membrane</keyword>
<keyword evidence="5 7" id="KW-1133">Transmembrane helix</keyword>
<dbReference type="OrthoDB" id="9788907at2"/>
<dbReference type="PANTHER" id="PTHR43663">
    <property type="entry name" value="CHROMATE TRANSPORT PROTEIN-RELATED"/>
    <property type="match status" value="1"/>
</dbReference>
<dbReference type="InterPro" id="IPR052518">
    <property type="entry name" value="CHR_Transporter"/>
</dbReference>
<dbReference type="InterPro" id="IPR003370">
    <property type="entry name" value="Chromate_transpt"/>
</dbReference>
<feature type="transmembrane region" description="Helical" evidence="7">
    <location>
        <begin position="54"/>
        <end position="78"/>
    </location>
</feature>
<comment type="caution">
    <text evidence="8">The sequence shown here is derived from an EMBL/GenBank/DDBJ whole genome shotgun (WGS) entry which is preliminary data.</text>
</comment>
<dbReference type="PANTHER" id="PTHR43663:SF1">
    <property type="entry name" value="CHROMATE TRANSPORTER"/>
    <property type="match status" value="1"/>
</dbReference>
<evidence type="ECO:0000256" key="1">
    <source>
        <dbReference type="ARBA" id="ARBA00004651"/>
    </source>
</evidence>
<feature type="transmembrane region" description="Helical" evidence="7">
    <location>
        <begin position="85"/>
        <end position="108"/>
    </location>
</feature>
<evidence type="ECO:0000256" key="7">
    <source>
        <dbReference type="SAM" id="Phobius"/>
    </source>
</evidence>
<dbReference type="EMBL" id="QNRX01000008">
    <property type="protein sequence ID" value="RBP64429.1"/>
    <property type="molecule type" value="Genomic_DNA"/>
</dbReference>
<evidence type="ECO:0000313" key="9">
    <source>
        <dbReference type="Proteomes" id="UP000253490"/>
    </source>
</evidence>
<dbReference type="AlphaFoldDB" id="A0A366I9G4"/>
<accession>A0A366I9G4</accession>
<dbReference type="GO" id="GO:0015109">
    <property type="term" value="F:chromate transmembrane transporter activity"/>
    <property type="evidence" value="ECO:0007669"/>
    <property type="project" value="InterPro"/>
</dbReference>
<evidence type="ECO:0000313" key="8">
    <source>
        <dbReference type="EMBL" id="RBP64429.1"/>
    </source>
</evidence>
<keyword evidence="6 7" id="KW-0472">Membrane</keyword>
<evidence type="ECO:0000256" key="6">
    <source>
        <dbReference type="ARBA" id="ARBA00023136"/>
    </source>
</evidence>
<organism evidence="8 9">
    <name type="scientific">Alkalibaculum bacchi</name>
    <dbReference type="NCBI Taxonomy" id="645887"/>
    <lineage>
        <taxon>Bacteria</taxon>
        <taxon>Bacillati</taxon>
        <taxon>Bacillota</taxon>
        <taxon>Clostridia</taxon>
        <taxon>Eubacteriales</taxon>
        <taxon>Eubacteriaceae</taxon>
        <taxon>Alkalibaculum</taxon>
    </lineage>
</organism>
<evidence type="ECO:0000256" key="4">
    <source>
        <dbReference type="ARBA" id="ARBA00022692"/>
    </source>
</evidence>
<feature type="transmembrane region" description="Helical" evidence="7">
    <location>
        <begin position="168"/>
        <end position="185"/>
    </location>
</feature>
<comment type="subcellular location">
    <subcellularLocation>
        <location evidence="1">Cell membrane</location>
        <topology evidence="1">Multi-pass membrane protein</topology>
    </subcellularLocation>
</comment>